<gene>
    <name evidence="3" type="ORF">HG535_0H00940</name>
</gene>
<dbReference type="EMBL" id="CP058611">
    <property type="protein sequence ID" value="QLG74768.1"/>
    <property type="molecule type" value="Genomic_DNA"/>
</dbReference>
<evidence type="ECO:0000313" key="4">
    <source>
        <dbReference type="Proteomes" id="UP000509704"/>
    </source>
</evidence>
<organism evidence="3 4">
    <name type="scientific">Zygotorulaspora mrakii</name>
    <name type="common">Zygosaccharomyces mrakii</name>
    <dbReference type="NCBI Taxonomy" id="42260"/>
    <lineage>
        <taxon>Eukaryota</taxon>
        <taxon>Fungi</taxon>
        <taxon>Dikarya</taxon>
        <taxon>Ascomycota</taxon>
        <taxon>Saccharomycotina</taxon>
        <taxon>Saccharomycetes</taxon>
        <taxon>Saccharomycetales</taxon>
        <taxon>Saccharomycetaceae</taxon>
        <taxon>Zygotorulaspora</taxon>
    </lineage>
</organism>
<dbReference type="InterPro" id="IPR009349">
    <property type="entry name" value="TRIP4/RQT4_C2HC5_Znf"/>
</dbReference>
<dbReference type="PANTHER" id="PTHR12963">
    <property type="entry name" value="THYROID RECEPTOR INTERACTING PROTEIN RELATED"/>
    <property type="match status" value="1"/>
</dbReference>
<reference evidence="3 4" key="1">
    <citation type="submission" date="2020-07" db="EMBL/GenBank/DDBJ databases">
        <title>The yeast mating-type switching endonuclease HO is a domesticated member of an unorthodox homing genetic element family.</title>
        <authorList>
            <person name="Coughlan A.Y."/>
            <person name="Lombardi L."/>
            <person name="Braun-Galleani S."/>
            <person name="Martos A.R."/>
            <person name="Galeote V."/>
            <person name="Bigey F."/>
            <person name="Dequin S."/>
            <person name="Byrne K.P."/>
            <person name="Wolfe K.H."/>
        </authorList>
    </citation>
    <scope>NUCLEOTIDE SEQUENCE [LARGE SCALE GENOMIC DNA]</scope>
    <source>
        <strain evidence="3 4">NRRL Y-6702</strain>
    </source>
</reference>
<dbReference type="RefSeq" id="XP_037146493.1">
    <property type="nucleotide sequence ID" value="XM_037290598.1"/>
</dbReference>
<dbReference type="GO" id="GO:0045893">
    <property type="term" value="P:positive regulation of DNA-templated transcription"/>
    <property type="evidence" value="ECO:0007669"/>
    <property type="project" value="TreeGrafter"/>
</dbReference>
<feature type="region of interest" description="Disordered" evidence="1">
    <location>
        <begin position="72"/>
        <end position="133"/>
    </location>
</feature>
<dbReference type="Pfam" id="PF06221">
    <property type="entry name" value="zf-C2HC5"/>
    <property type="match status" value="1"/>
</dbReference>
<evidence type="ECO:0000313" key="3">
    <source>
        <dbReference type="EMBL" id="QLG74768.1"/>
    </source>
</evidence>
<dbReference type="OrthoDB" id="338816at2759"/>
<dbReference type="GO" id="GO:0005634">
    <property type="term" value="C:nucleus"/>
    <property type="evidence" value="ECO:0007669"/>
    <property type="project" value="InterPro"/>
</dbReference>
<evidence type="ECO:0000259" key="2">
    <source>
        <dbReference type="Pfam" id="PF06221"/>
    </source>
</evidence>
<protein>
    <recommendedName>
        <fullName evidence="2">TRIP4/RQT4 C2HC5-type zinc finger domain-containing protein</fullName>
    </recommendedName>
</protein>
<name>A0A7H9B7P4_ZYGMR</name>
<keyword evidence="4" id="KW-1185">Reference proteome</keyword>
<dbReference type="Proteomes" id="UP000509704">
    <property type="component" value="Chromosome 8"/>
</dbReference>
<accession>A0A7H9B7P4</accession>
<dbReference type="KEGG" id="zmk:HG535_0H00940"/>
<dbReference type="GO" id="GO:0180022">
    <property type="term" value="C:RQC-trigger complex"/>
    <property type="evidence" value="ECO:0007669"/>
    <property type="project" value="InterPro"/>
</dbReference>
<feature type="domain" description="TRIP4/RQT4 C2HC5-type zinc finger" evidence="2">
    <location>
        <begin position="160"/>
        <end position="213"/>
    </location>
</feature>
<dbReference type="GeneID" id="59238570"/>
<sequence length="507" mass="58438">MTRSQAIEYAVRKIPGILPLDESDVRALCEQVLKCGKSDPDAISQGFLDILGHEEAPFEFVIKFHQLLSQKEPGKDRNVTTEARPRVLPTKVPNGDKIQQASKKESTTKKHGKSVSNSATVKPLKESKQSKAQKQKLLEEIDEAWKFLELEHNEQDSKKYICNCQGKRYPLFELAPNCLSCGKIICVREGLHLNNCSFCGQEILPLDEKLKIIQSLRKEKNELNNGAKNSVAPTAQLHKNNARNRYANSYKIASGMGTNLFLEQDKLFDLIERQQERERKRKEVLKIQEDNEREEMKIQSRTKQKNSTDAELWEAQERLEKLLHFQDTSAERTKIIDNASDFSISHDGDLWGSAEQRALMIKKQQRNLRKFEKLERERNGKRDKYVVSMNIGPDGKVTMNEVSNNNGQVTAHSDDDLDEISDEEDRKDLLEMNELKNDIKLENAALKNSLQSTVWDYKKYGKQFETPRYVDSSTSKANYKQKNVDQNKMTSRIQIDDNDHNFWDFIA</sequence>
<dbReference type="PANTHER" id="PTHR12963:SF4">
    <property type="entry name" value="ACTIVATING SIGNAL COINTEGRATOR 1"/>
    <property type="match status" value="1"/>
</dbReference>
<dbReference type="GO" id="GO:0008270">
    <property type="term" value="F:zinc ion binding"/>
    <property type="evidence" value="ECO:0007669"/>
    <property type="project" value="InterPro"/>
</dbReference>
<dbReference type="GO" id="GO:0072344">
    <property type="term" value="P:rescue of stalled ribosome"/>
    <property type="evidence" value="ECO:0007669"/>
    <property type="project" value="InterPro"/>
</dbReference>
<proteinExistence type="predicted"/>
<dbReference type="InterPro" id="IPR039128">
    <property type="entry name" value="TRIP4-like"/>
</dbReference>
<evidence type="ECO:0000256" key="1">
    <source>
        <dbReference type="SAM" id="MobiDB-lite"/>
    </source>
</evidence>
<feature type="compositionally biased region" description="Basic and acidic residues" evidence="1">
    <location>
        <begin position="72"/>
        <end position="85"/>
    </location>
</feature>
<dbReference type="AlphaFoldDB" id="A0A7H9B7P4"/>